<evidence type="ECO:0000313" key="3">
    <source>
        <dbReference type="EMBL" id="JAT31024.1"/>
    </source>
</evidence>
<evidence type="ECO:0000256" key="1">
    <source>
        <dbReference type="SAM" id="MobiDB-lite"/>
    </source>
</evidence>
<organism evidence="3">
    <name type="scientific">Graphocephala atropunctata</name>
    <dbReference type="NCBI Taxonomy" id="36148"/>
    <lineage>
        <taxon>Eukaryota</taxon>
        <taxon>Metazoa</taxon>
        <taxon>Ecdysozoa</taxon>
        <taxon>Arthropoda</taxon>
        <taxon>Hexapoda</taxon>
        <taxon>Insecta</taxon>
        <taxon>Pterygota</taxon>
        <taxon>Neoptera</taxon>
        <taxon>Paraneoptera</taxon>
        <taxon>Hemiptera</taxon>
        <taxon>Auchenorrhyncha</taxon>
        <taxon>Membracoidea</taxon>
        <taxon>Cicadellidae</taxon>
        <taxon>Cicadellinae</taxon>
        <taxon>Cicadellini</taxon>
        <taxon>Graphocephala</taxon>
    </lineage>
</organism>
<feature type="compositionally biased region" description="Pro residues" evidence="1">
    <location>
        <begin position="340"/>
        <end position="352"/>
    </location>
</feature>
<protein>
    <recommendedName>
        <fullName evidence="4">Mucin-like domain-containing protein</fullName>
    </recommendedName>
</protein>
<dbReference type="AlphaFoldDB" id="A0A1B6M542"/>
<feature type="compositionally biased region" description="Pro residues" evidence="1">
    <location>
        <begin position="302"/>
        <end position="311"/>
    </location>
</feature>
<gene>
    <name evidence="3" type="ORF">g.37405</name>
</gene>
<keyword evidence="2" id="KW-0732">Signal</keyword>
<reference evidence="3" key="1">
    <citation type="submission" date="2015-11" db="EMBL/GenBank/DDBJ databases">
        <title>De novo transcriptome assembly of four potential Pierce s Disease insect vectors from Arizona vineyards.</title>
        <authorList>
            <person name="Tassone E.E."/>
        </authorList>
    </citation>
    <scope>NUCLEOTIDE SEQUENCE</scope>
</reference>
<name>A0A1B6M542_9HEMI</name>
<feature type="non-terminal residue" evidence="3">
    <location>
        <position position="1"/>
    </location>
</feature>
<accession>A0A1B6M542</accession>
<dbReference type="EMBL" id="GEBQ01008953">
    <property type="protein sequence ID" value="JAT31024.1"/>
    <property type="molecule type" value="Transcribed_RNA"/>
</dbReference>
<feature type="chain" id="PRO_5008587900" description="Mucin-like domain-containing protein" evidence="2">
    <location>
        <begin position="27"/>
        <end position="352"/>
    </location>
</feature>
<sequence>AMASSRAVLTILQLVALICCIASADIKPTDNADEVKVIDNGDDGEDLETQETGWLLHPFSEKMRQLEYFKNKLFSPLLGLKSPSYGSYGGGYPGYSNSGGGNKFSSTFYYGRNGPSYYNTGASGNYPGSFNGNNGYSAVQSQPNQFYPYKKPASTFSSNVWYNKGFSGGVSQPSVSSYAPDCDYTTGFKPSSYTPTIPTYSSGTPLYYYYSSTGPAQTYAGPASTTSSFNSGQVNIPASLSQISSVPEYTSSGFVLKSSVPQSSFGNVQSSGQPSWSSVIPSAPSAPAPPSWSYVTASLPASPSPSLPSTPAPSVWSSVSEYAPSTPAPPSWSYVTASSPAPPLLSSPSSPA</sequence>
<proteinExistence type="predicted"/>
<feature type="non-terminal residue" evidence="3">
    <location>
        <position position="352"/>
    </location>
</feature>
<evidence type="ECO:0008006" key="4">
    <source>
        <dbReference type="Google" id="ProtNLM"/>
    </source>
</evidence>
<feature type="signal peptide" evidence="2">
    <location>
        <begin position="1"/>
        <end position="26"/>
    </location>
</feature>
<feature type="region of interest" description="Disordered" evidence="1">
    <location>
        <begin position="298"/>
        <end position="352"/>
    </location>
</feature>
<evidence type="ECO:0000256" key="2">
    <source>
        <dbReference type="SAM" id="SignalP"/>
    </source>
</evidence>